<dbReference type="GO" id="GO:0051539">
    <property type="term" value="F:4 iron, 4 sulfur cluster binding"/>
    <property type="evidence" value="ECO:0007669"/>
    <property type="project" value="UniProtKB-KW"/>
</dbReference>
<feature type="domain" description="4Fe-4S ferredoxin-type" evidence="8">
    <location>
        <begin position="226"/>
        <end position="249"/>
    </location>
</feature>
<name>A0A3D2X444_9FIRM</name>
<dbReference type="Pfam" id="PF12801">
    <property type="entry name" value="Fer4_5"/>
    <property type="match status" value="3"/>
</dbReference>
<keyword evidence="1" id="KW-0813">Transport</keyword>
<dbReference type="InterPro" id="IPR017896">
    <property type="entry name" value="4Fe4S_Fe-S-bd"/>
</dbReference>
<sequence length="295" mass="33023">MALVKKFKRTIIQCLSAVSMNANVAGFWKGKIFTGRSKNLCLPIPNCYSCPGALGACPIGSLQVSAGCSTYGISFYVLGFLALMGILFGRLLCGFLCPFGFIQDLLHKVPLLKLKIPQKPERIMRFGKYLVLAILVVLLPLLAADSYGSTVPYFCKYLCPAGTLEGGIPLISMNKPLQSTIGWLFSWKMLILEVVILSSMMIFRPFCKYLCPLGAFYSLFNRFSFYRYYIDRNKCTDCGICGKICPMNVEPVKAPNHTECIRCGLCKNKCPQNAIQVENNPKKISEENHEKKYYE</sequence>
<dbReference type="InterPro" id="IPR017900">
    <property type="entry name" value="4Fe4S_Fe_S_CS"/>
</dbReference>
<evidence type="ECO:0000256" key="3">
    <source>
        <dbReference type="ARBA" id="ARBA00022723"/>
    </source>
</evidence>
<dbReference type="Pfam" id="PF00037">
    <property type="entry name" value="Fer4"/>
    <property type="match status" value="2"/>
</dbReference>
<evidence type="ECO:0000259" key="8">
    <source>
        <dbReference type="PROSITE" id="PS51379"/>
    </source>
</evidence>
<keyword evidence="6" id="KW-0411">Iron-sulfur</keyword>
<evidence type="ECO:0000256" key="1">
    <source>
        <dbReference type="ARBA" id="ARBA00022448"/>
    </source>
</evidence>
<dbReference type="PANTHER" id="PTHR30176">
    <property type="entry name" value="FERREDOXIN-TYPE PROTEIN NAPH"/>
    <property type="match status" value="1"/>
</dbReference>
<dbReference type="Gene3D" id="3.30.70.20">
    <property type="match status" value="2"/>
</dbReference>
<dbReference type="EMBL" id="DPVV01000195">
    <property type="protein sequence ID" value="HCL01911.1"/>
    <property type="molecule type" value="Genomic_DNA"/>
</dbReference>
<evidence type="ECO:0000313" key="10">
    <source>
        <dbReference type="Proteomes" id="UP000262969"/>
    </source>
</evidence>
<evidence type="ECO:0000256" key="7">
    <source>
        <dbReference type="SAM" id="Phobius"/>
    </source>
</evidence>
<keyword evidence="3" id="KW-0479">Metal-binding</keyword>
<dbReference type="Proteomes" id="UP000262969">
    <property type="component" value="Unassembled WGS sequence"/>
</dbReference>
<organism evidence="9 10">
    <name type="scientific">Lachnoclostridium phytofermentans</name>
    <dbReference type="NCBI Taxonomy" id="66219"/>
    <lineage>
        <taxon>Bacteria</taxon>
        <taxon>Bacillati</taxon>
        <taxon>Bacillota</taxon>
        <taxon>Clostridia</taxon>
        <taxon>Lachnospirales</taxon>
        <taxon>Lachnospiraceae</taxon>
    </lineage>
</organism>
<keyword evidence="2" id="KW-0004">4Fe-4S</keyword>
<dbReference type="PROSITE" id="PS00198">
    <property type="entry name" value="4FE4S_FER_1"/>
    <property type="match status" value="2"/>
</dbReference>
<reference evidence="9 10" key="1">
    <citation type="journal article" date="2018" name="Nat. Biotechnol.">
        <title>A standardized bacterial taxonomy based on genome phylogeny substantially revises the tree of life.</title>
        <authorList>
            <person name="Parks D.H."/>
            <person name="Chuvochina M."/>
            <person name="Waite D.W."/>
            <person name="Rinke C."/>
            <person name="Skarshewski A."/>
            <person name="Chaumeil P.A."/>
            <person name="Hugenholtz P."/>
        </authorList>
    </citation>
    <scope>NUCLEOTIDE SEQUENCE [LARGE SCALE GENOMIC DNA]</scope>
    <source>
        <strain evidence="9">UBA11728</strain>
    </source>
</reference>
<keyword evidence="7" id="KW-0812">Transmembrane</keyword>
<dbReference type="GO" id="GO:0005886">
    <property type="term" value="C:plasma membrane"/>
    <property type="evidence" value="ECO:0007669"/>
    <property type="project" value="TreeGrafter"/>
</dbReference>
<accession>A0A3D2X444</accession>
<evidence type="ECO:0000256" key="5">
    <source>
        <dbReference type="ARBA" id="ARBA00023004"/>
    </source>
</evidence>
<comment type="caution">
    <text evidence="9">The sequence shown here is derived from an EMBL/GenBank/DDBJ whole genome shotgun (WGS) entry which is preliminary data.</text>
</comment>
<keyword evidence="5" id="KW-0408">Iron</keyword>
<evidence type="ECO:0000256" key="4">
    <source>
        <dbReference type="ARBA" id="ARBA00022982"/>
    </source>
</evidence>
<keyword evidence="7" id="KW-1133">Transmembrane helix</keyword>
<feature type="transmembrane region" description="Helical" evidence="7">
    <location>
        <begin position="181"/>
        <end position="203"/>
    </location>
</feature>
<feature type="transmembrane region" description="Helical" evidence="7">
    <location>
        <begin position="123"/>
        <end position="143"/>
    </location>
</feature>
<evidence type="ECO:0000256" key="2">
    <source>
        <dbReference type="ARBA" id="ARBA00022485"/>
    </source>
</evidence>
<feature type="domain" description="4Fe-4S ferredoxin-type" evidence="8">
    <location>
        <begin position="250"/>
        <end position="280"/>
    </location>
</feature>
<feature type="transmembrane region" description="Helical" evidence="7">
    <location>
        <begin position="73"/>
        <end position="102"/>
    </location>
</feature>
<keyword evidence="4" id="KW-0249">Electron transport</keyword>
<dbReference type="PANTHER" id="PTHR30176:SF3">
    <property type="entry name" value="FERREDOXIN-TYPE PROTEIN NAPH"/>
    <property type="match status" value="1"/>
</dbReference>
<dbReference type="PROSITE" id="PS51379">
    <property type="entry name" value="4FE4S_FER_2"/>
    <property type="match status" value="2"/>
</dbReference>
<proteinExistence type="predicted"/>
<dbReference type="AlphaFoldDB" id="A0A3D2X444"/>
<dbReference type="InterPro" id="IPR051684">
    <property type="entry name" value="Electron_Trans/Redox"/>
</dbReference>
<gene>
    <name evidence="9" type="ORF">DHW61_05755</name>
</gene>
<evidence type="ECO:0000256" key="6">
    <source>
        <dbReference type="ARBA" id="ARBA00023014"/>
    </source>
</evidence>
<evidence type="ECO:0000313" key="9">
    <source>
        <dbReference type="EMBL" id="HCL01911.1"/>
    </source>
</evidence>
<dbReference type="GO" id="GO:0046872">
    <property type="term" value="F:metal ion binding"/>
    <property type="evidence" value="ECO:0007669"/>
    <property type="project" value="UniProtKB-KW"/>
</dbReference>
<dbReference type="SUPFAM" id="SSF54862">
    <property type="entry name" value="4Fe-4S ferredoxins"/>
    <property type="match status" value="1"/>
</dbReference>
<keyword evidence="7" id="KW-0472">Membrane</keyword>
<protein>
    <submittedName>
        <fullName evidence="9">4Fe-4S ferredoxin</fullName>
    </submittedName>
</protein>